<accession>A0A0A2MAJ0</accession>
<organism evidence="3 4">
    <name type="scientific">Flavobacterium suncheonense GH29-5 = DSM 17707</name>
    <dbReference type="NCBI Taxonomy" id="1121899"/>
    <lineage>
        <taxon>Bacteria</taxon>
        <taxon>Pseudomonadati</taxon>
        <taxon>Bacteroidota</taxon>
        <taxon>Flavobacteriia</taxon>
        <taxon>Flavobacteriales</taxon>
        <taxon>Flavobacteriaceae</taxon>
        <taxon>Flavobacterium</taxon>
    </lineage>
</organism>
<dbReference type="OrthoDB" id="9809780at2"/>
<evidence type="ECO:0000256" key="1">
    <source>
        <dbReference type="ARBA" id="ARBA00022729"/>
    </source>
</evidence>
<dbReference type="Gene3D" id="3.40.50.1460">
    <property type="match status" value="1"/>
</dbReference>
<dbReference type="GO" id="GO:0006508">
    <property type="term" value="P:proteolysis"/>
    <property type="evidence" value="ECO:0007669"/>
    <property type="project" value="InterPro"/>
</dbReference>
<dbReference type="GO" id="GO:0008234">
    <property type="term" value="F:cysteine-type peptidase activity"/>
    <property type="evidence" value="ECO:0007669"/>
    <property type="project" value="InterPro"/>
</dbReference>
<protein>
    <submittedName>
        <fullName evidence="3">Peptidase C25</fullName>
    </submittedName>
</protein>
<dbReference type="Gene3D" id="2.60.40.4070">
    <property type="match status" value="1"/>
</dbReference>
<evidence type="ECO:0000313" key="3">
    <source>
        <dbReference type="EMBL" id="KGO89279.1"/>
    </source>
</evidence>
<dbReference type="InterPro" id="IPR029030">
    <property type="entry name" value="Caspase-like_dom_sf"/>
</dbReference>
<dbReference type="InterPro" id="IPR029031">
    <property type="entry name" value="Gingipain_N_sf"/>
</dbReference>
<evidence type="ECO:0000313" key="4">
    <source>
        <dbReference type="Proteomes" id="UP000030121"/>
    </source>
</evidence>
<dbReference type="NCBIfam" id="NF033707">
    <property type="entry name" value="T9SS_sortase"/>
    <property type="match status" value="1"/>
</dbReference>
<reference evidence="3 4" key="1">
    <citation type="submission" date="2013-09" db="EMBL/GenBank/DDBJ databases">
        <authorList>
            <person name="Zeng Z."/>
            <person name="Chen C."/>
        </authorList>
    </citation>
    <scope>NUCLEOTIDE SEQUENCE [LARGE SCALE GENOMIC DNA]</scope>
    <source>
        <strain evidence="3 4">GH29-5</strain>
    </source>
</reference>
<gene>
    <name evidence="3" type="ORF">Q764_07825</name>
</gene>
<keyword evidence="1" id="KW-0732">Signal</keyword>
<comment type="caution">
    <text evidence="3">The sequence shown here is derived from an EMBL/GenBank/DDBJ whole genome shotgun (WGS) entry which is preliminary data.</text>
</comment>
<dbReference type="Pfam" id="PF01364">
    <property type="entry name" value="Peptidase_C25"/>
    <property type="match status" value="1"/>
</dbReference>
<name>A0A0A2MAJ0_9FLAO</name>
<proteinExistence type="predicted"/>
<dbReference type="Gene3D" id="3.40.50.10390">
    <property type="entry name" value="Gingipain r, domain 1"/>
    <property type="match status" value="1"/>
</dbReference>
<keyword evidence="4" id="KW-1185">Reference proteome</keyword>
<dbReference type="EMBL" id="JRLW01000009">
    <property type="protein sequence ID" value="KGO89279.1"/>
    <property type="molecule type" value="Genomic_DNA"/>
</dbReference>
<dbReference type="eggNOG" id="COG1572">
    <property type="taxonomic scope" value="Bacteria"/>
</dbReference>
<dbReference type="InterPro" id="IPR001769">
    <property type="entry name" value="Gingipain"/>
</dbReference>
<feature type="domain" description="Gingipain" evidence="2">
    <location>
        <begin position="540"/>
        <end position="922"/>
    </location>
</feature>
<evidence type="ECO:0000259" key="2">
    <source>
        <dbReference type="Pfam" id="PF01364"/>
    </source>
</evidence>
<dbReference type="SUPFAM" id="SSF52129">
    <property type="entry name" value="Caspase-like"/>
    <property type="match status" value="1"/>
</dbReference>
<dbReference type="Proteomes" id="UP000030121">
    <property type="component" value="Unassembled WGS sequence"/>
</dbReference>
<dbReference type="STRING" id="1121899.GCA_000430025_00430"/>
<dbReference type="CDD" id="cd02258">
    <property type="entry name" value="Peptidase_C25_N"/>
    <property type="match status" value="1"/>
</dbReference>
<sequence>MKKWLLFIAFFTTFFCFSQQKVQVVLDWKAASAFRVDSIPYIIPKFQFENFDFNAAEKTIYFKKVFPVANVVNEQSVVVENVVFEEISKADLKDLSFEKLPNALGVKLTNAIARSKTSAVLSFSPIIKQGNAVKRVKSLSVNYSYGTGNSLLTLKSANAVSNSVLATGDWYKFRVVKSGVYKVTKSFLQQLGMDTNVDPRRIKIYGNGGRMVPLSNAVAYPMDLAENAIQVIGEDDGVFHDNDYILFYAEGVDVWNEESFTSVNLYDDYSYYYVTASGGNGKRIPLAIQPSADPNMTFTVFDDYQYYEVDKFNLGKLGRKWVGDEFRINNIQTFNFDFPNLVTGTPIEIRINAVSGSFGPSSFKVKANGQELGTIPFATLTTAMHVAADENLFVGNFSSSTAAVAIQMEYDNGGVPSSNGYLDYISLLASRSLQGYGRQFLFKNRLAGTNIGVGQYQISNASGIAQVWDVTDIYNAVKYENPGQASFSFKATLGEVRNYVAVDMSNLYSPSGDSNARIVNQNIKGTIFKNNQGDFQDIDYLIVTPTFLKTQAEKLANFHRNYSQLNVKVVELPQIYQEFSSGKQDIGAIRNLVKYIYNNASTPEKRIKYVNLFGDGSYDYKNRIPNNTNIVPTFHAFFALTSPHASNGSYTLNYSNLMAFMSDDFYGLMDTNEGYCNGGEHLDLAVGRMLVSSAAQAEAMVDKVIQYHDEQSYGRWRNNCLFVSDDVDTQSDASLQFDLDNLTNGIAAQKPFLNVKKIHTDSYIQVTTAGGNRYPKAKEELLNEMEQGALVINYFGHGGEDGLAQERMFEKLDAQNLSNQYRYPLFITITCEFTRFDNPQRPAGGEYMYWNTEGGAVSLVATTREISQSTGKVLNDKLAEQLFSYGSNNYVPIAEALAEAKNQMTASDIRVAFYIGDPALKLAIPKPKVRLTKINDVPITQPTDTLKALSYVKLSGEVVDEFDNLLSNYKGDLAVQIFDKQMSRATLANDGTRYIIGYTGNPPQPVYGDLIIMNFTKLGETIFRGNASVNNGLFEFGFIVPKDIRIPVGNGRISFYAKNNSPLEDQTGYDTTIKVGGINTNAVADNLPPRIRLYMNDETFVSGGITNESPFLLAFLEDENGINTASGIGHDIVAILDGNENNPYILNDYYETEPNDYTRGKLRFPFRNLAKGLHTLTLKCWDVYNNFAMAEIQFIVVGDEDVTLSNVLNYPNPFVSYTEFWFSHNKPFEPLDVQVQILTISGKLVKTINQSVATEGFLSRSIKWDGRDDFGDRIGKGVYVYKLTVRSSITGKRAEKIEKLVIL</sequence>